<sequence>ARRIPSQVTPSDGANTSCVDAANIIRTMGADVGTELEADLGCQPGKINCKVENSAVFDVMEKYS</sequence>
<accession>A0A9P4NVN7</accession>
<comment type="caution">
    <text evidence="1">The sequence shown here is derived from an EMBL/GenBank/DDBJ whole genome shotgun (WGS) entry which is preliminary data.</text>
</comment>
<gene>
    <name evidence="1" type="ORF">EJ08DRAFT_561310</name>
</gene>
<feature type="non-terminal residue" evidence="1">
    <location>
        <position position="1"/>
    </location>
</feature>
<feature type="non-terminal residue" evidence="1">
    <location>
        <position position="64"/>
    </location>
</feature>
<dbReference type="Proteomes" id="UP000800235">
    <property type="component" value="Unassembled WGS sequence"/>
</dbReference>
<evidence type="ECO:0000313" key="1">
    <source>
        <dbReference type="EMBL" id="KAF2432586.1"/>
    </source>
</evidence>
<dbReference type="EMBL" id="MU007025">
    <property type="protein sequence ID" value="KAF2432586.1"/>
    <property type="molecule type" value="Genomic_DNA"/>
</dbReference>
<evidence type="ECO:0000313" key="2">
    <source>
        <dbReference type="Proteomes" id="UP000800235"/>
    </source>
</evidence>
<dbReference type="OrthoDB" id="4505928at2759"/>
<name>A0A9P4NVN7_9PEZI</name>
<proteinExistence type="predicted"/>
<dbReference type="AlphaFoldDB" id="A0A9P4NVN7"/>
<organism evidence="1 2">
    <name type="scientific">Tothia fuscella</name>
    <dbReference type="NCBI Taxonomy" id="1048955"/>
    <lineage>
        <taxon>Eukaryota</taxon>
        <taxon>Fungi</taxon>
        <taxon>Dikarya</taxon>
        <taxon>Ascomycota</taxon>
        <taxon>Pezizomycotina</taxon>
        <taxon>Dothideomycetes</taxon>
        <taxon>Pleosporomycetidae</taxon>
        <taxon>Venturiales</taxon>
        <taxon>Cylindrosympodiaceae</taxon>
        <taxon>Tothia</taxon>
    </lineage>
</organism>
<protein>
    <submittedName>
        <fullName evidence="1">Uncharacterized protein</fullName>
    </submittedName>
</protein>
<reference evidence="1" key="1">
    <citation type="journal article" date="2020" name="Stud. Mycol.">
        <title>101 Dothideomycetes genomes: a test case for predicting lifestyles and emergence of pathogens.</title>
        <authorList>
            <person name="Haridas S."/>
            <person name="Albert R."/>
            <person name="Binder M."/>
            <person name="Bloem J."/>
            <person name="Labutti K."/>
            <person name="Salamov A."/>
            <person name="Andreopoulos B."/>
            <person name="Baker S."/>
            <person name="Barry K."/>
            <person name="Bills G."/>
            <person name="Bluhm B."/>
            <person name="Cannon C."/>
            <person name="Castanera R."/>
            <person name="Culley D."/>
            <person name="Daum C."/>
            <person name="Ezra D."/>
            <person name="Gonzalez J."/>
            <person name="Henrissat B."/>
            <person name="Kuo A."/>
            <person name="Liang C."/>
            <person name="Lipzen A."/>
            <person name="Lutzoni F."/>
            <person name="Magnuson J."/>
            <person name="Mondo S."/>
            <person name="Nolan M."/>
            <person name="Ohm R."/>
            <person name="Pangilinan J."/>
            <person name="Park H.-J."/>
            <person name="Ramirez L."/>
            <person name="Alfaro M."/>
            <person name="Sun H."/>
            <person name="Tritt A."/>
            <person name="Yoshinaga Y."/>
            <person name="Zwiers L.-H."/>
            <person name="Turgeon B."/>
            <person name="Goodwin S."/>
            <person name="Spatafora J."/>
            <person name="Crous P."/>
            <person name="Grigoriev I."/>
        </authorList>
    </citation>
    <scope>NUCLEOTIDE SEQUENCE</scope>
    <source>
        <strain evidence="1">CBS 130266</strain>
    </source>
</reference>
<keyword evidence="2" id="KW-1185">Reference proteome</keyword>